<reference evidence="1 2" key="1">
    <citation type="submission" date="2024-02" db="EMBL/GenBank/DDBJ databases">
        <title>Roseibium algae sp. nov., isolated from marine alga (Grateloupia sp.), showing potential in myo-inositol conversion.</title>
        <authorList>
            <person name="Wang Y."/>
        </authorList>
    </citation>
    <scope>NUCLEOTIDE SEQUENCE [LARGE SCALE GENOMIC DNA]</scope>
    <source>
        <strain evidence="1 2">H3510</strain>
    </source>
</reference>
<comment type="caution">
    <text evidence="1">The sequence shown here is derived from an EMBL/GenBank/DDBJ whole genome shotgun (WGS) entry which is preliminary data.</text>
</comment>
<gene>
    <name evidence="1" type="ORF">V6575_10295</name>
</gene>
<dbReference type="RefSeq" id="WP_340274225.1">
    <property type="nucleotide sequence ID" value="NZ_JBAKIA010000005.1"/>
</dbReference>
<keyword evidence="2" id="KW-1185">Reference proteome</keyword>
<accession>A0ABU8TK06</accession>
<evidence type="ECO:0000313" key="2">
    <source>
        <dbReference type="Proteomes" id="UP001385499"/>
    </source>
</evidence>
<name>A0ABU8TK06_9HYPH</name>
<proteinExistence type="predicted"/>
<dbReference type="Proteomes" id="UP001385499">
    <property type="component" value="Unassembled WGS sequence"/>
</dbReference>
<sequence>MSLRPTTDHDRLALKRAVRQLLRASGGQASAAEVTRVGQPALSRYGSRHHEDQMPVDVLADLTIDADDPVVVRELCRLANGAFVPMRRKGGHGDLCVRGVWGAEIAAAVREGGEATAKLCTALADNGKVDPHEIRDMDLIRELHESIEAQVVLLHHCEQVMREDEE</sequence>
<evidence type="ECO:0000313" key="1">
    <source>
        <dbReference type="EMBL" id="MEJ8474479.1"/>
    </source>
</evidence>
<protein>
    <submittedName>
        <fullName evidence="1">Uncharacterized protein</fullName>
    </submittedName>
</protein>
<organism evidence="1 2">
    <name type="scientific">Roseibium algae</name>
    <dbReference type="NCBI Taxonomy" id="3123038"/>
    <lineage>
        <taxon>Bacteria</taxon>
        <taxon>Pseudomonadati</taxon>
        <taxon>Pseudomonadota</taxon>
        <taxon>Alphaproteobacteria</taxon>
        <taxon>Hyphomicrobiales</taxon>
        <taxon>Stappiaceae</taxon>
        <taxon>Roseibium</taxon>
    </lineage>
</organism>
<dbReference type="EMBL" id="JBAKIA010000005">
    <property type="protein sequence ID" value="MEJ8474479.1"/>
    <property type="molecule type" value="Genomic_DNA"/>
</dbReference>